<dbReference type="Pfam" id="PF13271">
    <property type="entry name" value="DUF4062"/>
    <property type="match status" value="1"/>
</dbReference>
<dbReference type="Proteomes" id="UP000189670">
    <property type="component" value="Unassembled WGS sequence"/>
</dbReference>
<accession>A0A1V1PBY2</accession>
<reference evidence="6" key="1">
    <citation type="submission" date="2012-11" db="EMBL/GenBank/DDBJ databases">
        <authorList>
            <person name="Lucero-Rivera Y.E."/>
            <person name="Tovar-Ramirez D."/>
        </authorList>
    </citation>
    <scope>NUCLEOTIDE SEQUENCE [LARGE SCALE GENOMIC DNA]</scope>
    <source>
        <strain evidence="6">Araruama</strain>
    </source>
</reference>
<dbReference type="PROSITE" id="PS50005">
    <property type="entry name" value="TPR"/>
    <property type="match status" value="2"/>
</dbReference>
<dbReference type="InterPro" id="IPR051685">
    <property type="entry name" value="Ycf3/AcsC/BcsC/TPR_MFPF"/>
</dbReference>
<feature type="repeat" description="TPR" evidence="3">
    <location>
        <begin position="257"/>
        <end position="290"/>
    </location>
</feature>
<name>A0A1V1PBY2_9BACT</name>
<dbReference type="AlphaFoldDB" id="A0A1V1PBY2"/>
<evidence type="ECO:0000313" key="5">
    <source>
        <dbReference type="EMBL" id="ETR72320.1"/>
    </source>
</evidence>
<evidence type="ECO:0000256" key="2">
    <source>
        <dbReference type="ARBA" id="ARBA00022803"/>
    </source>
</evidence>
<dbReference type="PANTHER" id="PTHR44943:SF4">
    <property type="entry name" value="TPR REPEAT-CONTAINING PROTEIN MJ0798"/>
    <property type="match status" value="1"/>
</dbReference>
<keyword evidence="1" id="KW-0677">Repeat</keyword>
<evidence type="ECO:0000256" key="1">
    <source>
        <dbReference type="ARBA" id="ARBA00022737"/>
    </source>
</evidence>
<evidence type="ECO:0000256" key="3">
    <source>
        <dbReference type="PROSITE-ProRule" id="PRU00339"/>
    </source>
</evidence>
<evidence type="ECO:0000313" key="6">
    <source>
        <dbReference type="Proteomes" id="UP000189670"/>
    </source>
</evidence>
<proteinExistence type="predicted"/>
<gene>
    <name evidence="5" type="ORF">OMM_01811</name>
</gene>
<sequence>MRHKMNIFISSTFSDLIQYRDIARQTVENAGHRPEMVERFSGVDPIGVSKLLRALLQTCHACILIVGLRRGSGPTDENGCKQGDSYTMIEYFAALRNNVPLFPFFVGKLNDANSQERLFIKSFREDIIANGLTVRKISSVNEFESSLSEILNSLNDSKLNSPPSERELSQLNQETLRYVFGKESELIKDWLTKPGCDDLDCHRQRSLMKSYPADLTSEEFKQADGYNDQGWLCHERREFAIALKHYESALSINPNFPLVWNNKGLAHFRLDQLTEAKNCFFRAIQISPGFLAPWNNLAKLYWERFEDRESTRRWLDRALAISPDDPDARLITEAIRLVDELKPVAKTDLDFRHLRLLQNYPQNFLYFMVPGTKAMESGNFSEALQLLRKALITAPHVADFLDAVAECLCKIGQFEEAAKTAIKAVKENSNFASAWVTLSFAYHGLGSIEDSISAARRALQIKTDLMVLENAIGNLTIALCGIRLYDLAMQEIDDFGMKHPESKLIHELRNYVFQAVSRGFSKYP</sequence>
<feature type="repeat" description="TPR" evidence="3">
    <location>
        <begin position="223"/>
        <end position="256"/>
    </location>
</feature>
<dbReference type="EMBL" id="ATBP01000161">
    <property type="protein sequence ID" value="ETR72320.1"/>
    <property type="molecule type" value="Genomic_DNA"/>
</dbReference>
<keyword evidence="2 3" id="KW-0802">TPR repeat</keyword>
<protein>
    <recommendedName>
        <fullName evidence="4">DUF4062 domain-containing protein</fullName>
    </recommendedName>
</protein>
<dbReference type="InterPro" id="IPR019734">
    <property type="entry name" value="TPR_rpt"/>
</dbReference>
<feature type="domain" description="DUF4062" evidence="4">
    <location>
        <begin position="7"/>
        <end position="93"/>
    </location>
</feature>
<dbReference type="Pfam" id="PF00515">
    <property type="entry name" value="TPR_1"/>
    <property type="match status" value="1"/>
</dbReference>
<organism evidence="5 6">
    <name type="scientific">Candidatus Magnetoglobus multicellularis str. Araruama</name>
    <dbReference type="NCBI Taxonomy" id="890399"/>
    <lineage>
        <taxon>Bacteria</taxon>
        <taxon>Pseudomonadati</taxon>
        <taxon>Thermodesulfobacteriota</taxon>
        <taxon>Desulfobacteria</taxon>
        <taxon>Desulfobacterales</taxon>
        <taxon>Desulfobacteraceae</taxon>
        <taxon>Candidatus Magnetoglobus</taxon>
    </lineage>
</organism>
<comment type="caution">
    <text evidence="5">The sequence shown here is derived from an EMBL/GenBank/DDBJ whole genome shotgun (WGS) entry which is preliminary data.</text>
</comment>
<dbReference type="InterPro" id="IPR025139">
    <property type="entry name" value="DUF4062"/>
</dbReference>
<evidence type="ECO:0000259" key="4">
    <source>
        <dbReference type="Pfam" id="PF13271"/>
    </source>
</evidence>
<dbReference type="SUPFAM" id="SSF48452">
    <property type="entry name" value="TPR-like"/>
    <property type="match status" value="2"/>
</dbReference>
<dbReference type="PANTHER" id="PTHR44943">
    <property type="entry name" value="CELLULOSE SYNTHASE OPERON PROTEIN C"/>
    <property type="match status" value="1"/>
</dbReference>
<dbReference type="Pfam" id="PF14559">
    <property type="entry name" value="TPR_19"/>
    <property type="match status" value="1"/>
</dbReference>
<dbReference type="SMART" id="SM00028">
    <property type="entry name" value="TPR"/>
    <property type="match status" value="6"/>
</dbReference>
<dbReference type="Gene3D" id="1.25.40.10">
    <property type="entry name" value="Tetratricopeptide repeat domain"/>
    <property type="match status" value="2"/>
</dbReference>
<dbReference type="InterPro" id="IPR011990">
    <property type="entry name" value="TPR-like_helical_dom_sf"/>
</dbReference>